<evidence type="ECO:0008006" key="5">
    <source>
        <dbReference type="Google" id="ProtNLM"/>
    </source>
</evidence>
<dbReference type="PANTHER" id="PTHR19879:SF9">
    <property type="entry name" value="TRANSCRIPTION INITIATION FACTOR TFIID SUBUNIT 5"/>
    <property type="match status" value="1"/>
</dbReference>
<dbReference type="Proteomes" id="UP001141259">
    <property type="component" value="Unassembled WGS sequence"/>
</dbReference>
<evidence type="ECO:0000313" key="3">
    <source>
        <dbReference type="EMBL" id="MCS7476842.1"/>
    </source>
</evidence>
<evidence type="ECO:0000256" key="2">
    <source>
        <dbReference type="SAM" id="Phobius"/>
    </source>
</evidence>
<dbReference type="PROSITE" id="PS50082">
    <property type="entry name" value="WD_REPEATS_2"/>
    <property type="match status" value="1"/>
</dbReference>
<sequence>MTPPLTSTPRTLGRYRVLGEQGRVLVGRGPDGDLVALRLAREADEEFRRVADAAKAMPGVHAAAVVDADASVPWLASVYVVGPSLDEVGPLPEEPFRRLAREAAAGLAEVHGAGLPHGNLTASTVLLTEDGVKVVGFGFADPGHAAADDVAALGSVLASAYGGTALPPIVERCRAEDPAARPTAAQVAAEFTGQAVAWPTEVRELIDRHRADADRLAEPNTKRGKRFILVGALVGVVVLAAGLLWALQPTPDAPAGQDRPATPTQVAELSDSTENANGVAFSPDNRTLAVTSADGAVRLWDTTTHQQVGEPITGLDTGIALPVAFSPDGRTLATGGMVPRLWDVATRQLLGVLKVQDRFAVDGAMALAFSPDGRLLVTAGLGDTRLWNVGTHQPVGPALVRGMLGAAFSPDSRTLAVGGNDGGFLYDAASSQEIGRVAQGDWLFGVAFSPDGRTLATAGGVDSGNAVRLWNTADLKQVGGPMGEGMGGLAFSPDGRTLATIGGNAGNTGSNESVQRWDVASRQQIGDPLGGGTLALAYRPDGTQLAATSGGPSTRLWTLPNDR</sequence>
<dbReference type="InterPro" id="IPR011009">
    <property type="entry name" value="Kinase-like_dom_sf"/>
</dbReference>
<name>A0A9X2VIS6_9PSEU</name>
<dbReference type="EMBL" id="JANYMP010000003">
    <property type="protein sequence ID" value="MCS7476842.1"/>
    <property type="molecule type" value="Genomic_DNA"/>
</dbReference>
<keyword evidence="2" id="KW-1133">Transmembrane helix</keyword>
<dbReference type="AlphaFoldDB" id="A0A9X2VIS6"/>
<feature type="transmembrane region" description="Helical" evidence="2">
    <location>
        <begin position="227"/>
        <end position="247"/>
    </location>
</feature>
<gene>
    <name evidence="3" type="ORF">NZH93_08240</name>
</gene>
<accession>A0A9X2VIS6</accession>
<keyword evidence="2" id="KW-0812">Transmembrane</keyword>
<dbReference type="InterPro" id="IPR015943">
    <property type="entry name" value="WD40/YVTN_repeat-like_dom_sf"/>
</dbReference>
<protein>
    <recommendedName>
        <fullName evidence="5">WD40 repeat protein</fullName>
    </recommendedName>
</protein>
<dbReference type="Gene3D" id="1.10.510.10">
    <property type="entry name" value="Transferase(Phosphotransferase) domain 1"/>
    <property type="match status" value="1"/>
</dbReference>
<evidence type="ECO:0000256" key="1">
    <source>
        <dbReference type="PROSITE-ProRule" id="PRU00221"/>
    </source>
</evidence>
<evidence type="ECO:0000313" key="4">
    <source>
        <dbReference type="Proteomes" id="UP001141259"/>
    </source>
</evidence>
<reference evidence="3" key="1">
    <citation type="submission" date="2022-08" db="EMBL/GenBank/DDBJ databases">
        <authorList>
            <person name="Tistechok S."/>
            <person name="Samborskyy M."/>
            <person name="Roman I."/>
        </authorList>
    </citation>
    <scope>NUCLEOTIDE SEQUENCE</scope>
    <source>
        <strain evidence="3">DSM 103496</strain>
    </source>
</reference>
<proteinExistence type="predicted"/>
<dbReference type="RefSeq" id="WP_259622355.1">
    <property type="nucleotide sequence ID" value="NZ_JANYMP010000003.1"/>
</dbReference>
<dbReference type="PANTHER" id="PTHR19879">
    <property type="entry name" value="TRANSCRIPTION INITIATION FACTOR TFIID"/>
    <property type="match status" value="1"/>
</dbReference>
<dbReference type="SUPFAM" id="SSF82171">
    <property type="entry name" value="DPP6 N-terminal domain-like"/>
    <property type="match status" value="1"/>
</dbReference>
<dbReference type="PROSITE" id="PS50294">
    <property type="entry name" value="WD_REPEATS_REGION"/>
    <property type="match status" value="1"/>
</dbReference>
<dbReference type="Pfam" id="PF00400">
    <property type="entry name" value="WD40"/>
    <property type="match status" value="3"/>
</dbReference>
<keyword evidence="1" id="KW-0853">WD repeat</keyword>
<dbReference type="InterPro" id="IPR001680">
    <property type="entry name" value="WD40_rpt"/>
</dbReference>
<keyword evidence="4" id="KW-1185">Reference proteome</keyword>
<comment type="caution">
    <text evidence="3">The sequence shown here is derived from an EMBL/GenBank/DDBJ whole genome shotgun (WGS) entry which is preliminary data.</text>
</comment>
<organism evidence="3 4">
    <name type="scientific">Umezawaea endophytica</name>
    <dbReference type="NCBI Taxonomy" id="1654476"/>
    <lineage>
        <taxon>Bacteria</taxon>
        <taxon>Bacillati</taxon>
        <taxon>Actinomycetota</taxon>
        <taxon>Actinomycetes</taxon>
        <taxon>Pseudonocardiales</taxon>
        <taxon>Pseudonocardiaceae</taxon>
        <taxon>Umezawaea</taxon>
    </lineage>
</organism>
<dbReference type="SUPFAM" id="SSF56112">
    <property type="entry name" value="Protein kinase-like (PK-like)"/>
    <property type="match status" value="1"/>
</dbReference>
<dbReference type="SMART" id="SM00320">
    <property type="entry name" value="WD40"/>
    <property type="match status" value="6"/>
</dbReference>
<keyword evidence="2" id="KW-0472">Membrane</keyword>
<dbReference type="Gene3D" id="2.130.10.10">
    <property type="entry name" value="YVTN repeat-like/Quinoprotein amine dehydrogenase"/>
    <property type="match status" value="3"/>
</dbReference>
<feature type="repeat" description="WD" evidence="1">
    <location>
        <begin position="269"/>
        <end position="310"/>
    </location>
</feature>